<dbReference type="EMBL" id="CP011387">
    <property type="protein sequence ID" value="ANE42872.1"/>
    <property type="molecule type" value="Genomic_DNA"/>
</dbReference>
<accession>A0A172T7D8</accession>
<gene>
    <name evidence="1" type="ORF">SU48_02815</name>
</gene>
<dbReference type="STRING" id="1182568.SU48_02815"/>
<dbReference type="RefSeq" id="WP_064013927.1">
    <property type="nucleotide sequence ID" value="NZ_CP011387.1"/>
</dbReference>
<dbReference type="Proteomes" id="UP000077363">
    <property type="component" value="Chromosome"/>
</dbReference>
<dbReference type="AlphaFoldDB" id="A0A172T7D8"/>
<keyword evidence="2" id="KW-1185">Reference proteome</keyword>
<protein>
    <recommendedName>
        <fullName evidence="3">Bacteriocin-protection protein</fullName>
    </recommendedName>
</protein>
<evidence type="ECO:0000313" key="2">
    <source>
        <dbReference type="Proteomes" id="UP000077363"/>
    </source>
</evidence>
<name>A0A172T7D8_9DEIO</name>
<evidence type="ECO:0000313" key="1">
    <source>
        <dbReference type="EMBL" id="ANE42872.1"/>
    </source>
</evidence>
<dbReference type="OrthoDB" id="9796999at2"/>
<dbReference type="Pfam" id="PF13376">
    <property type="entry name" value="OmdA"/>
    <property type="match status" value="1"/>
</dbReference>
<dbReference type="PATRIC" id="fig|1182568.3.peg.589"/>
<evidence type="ECO:0008006" key="3">
    <source>
        <dbReference type="Google" id="ProtNLM"/>
    </source>
</evidence>
<sequence>MSPDLPAPADFEPEDRAGWREWLSQHHASARGVWLVLRKKAAPVPNLTWAEAVQEALCFGWIDSKPRKMDDTRSALYFAPRKAGSGWSAVNKNHIERLVAAGQMTAAGQARIDAAKADGSWALLDSVEALQVPDDLAEALSTVSGALDGWNGFPDSAKKGILQWIVQAKTAPTRAKRIAQTAELAAQGIRANSWKPGR</sequence>
<organism evidence="1 2">
    <name type="scientific">Deinococcus puniceus</name>
    <dbReference type="NCBI Taxonomy" id="1182568"/>
    <lineage>
        <taxon>Bacteria</taxon>
        <taxon>Thermotogati</taxon>
        <taxon>Deinococcota</taxon>
        <taxon>Deinococci</taxon>
        <taxon>Deinococcales</taxon>
        <taxon>Deinococcaceae</taxon>
        <taxon>Deinococcus</taxon>
    </lineage>
</organism>
<dbReference type="KEGG" id="dpu:SU48_02815"/>
<proteinExistence type="predicted"/>
<reference evidence="1 2" key="1">
    <citation type="submission" date="2015-01" db="EMBL/GenBank/DDBJ databases">
        <title>Deinococcus puniceus/DY1/ whole genome sequencing.</title>
        <authorList>
            <person name="Kim M.K."/>
            <person name="Srinivasan S."/>
            <person name="Lee J.-J."/>
        </authorList>
    </citation>
    <scope>NUCLEOTIDE SEQUENCE [LARGE SCALE GENOMIC DNA]</scope>
    <source>
        <strain evidence="1 2">DY1</strain>
    </source>
</reference>